<dbReference type="SUPFAM" id="SSF111337">
    <property type="entry name" value="QueA-like"/>
    <property type="match status" value="1"/>
</dbReference>
<comment type="function">
    <text evidence="5">Transfers and isomerizes the ribose moiety from AdoMet to the 7-aminomethyl group of 7-deazaguanine (preQ1-tRNA) to give epoxyqueuosine (oQ-tRNA).</text>
</comment>
<dbReference type="NCBIfam" id="NF001140">
    <property type="entry name" value="PRK00147.1"/>
    <property type="match status" value="1"/>
</dbReference>
<dbReference type="Gene3D" id="3.40.1780.10">
    <property type="entry name" value="QueA-like"/>
    <property type="match status" value="1"/>
</dbReference>
<gene>
    <name evidence="5" type="primary">queA</name>
    <name evidence="6" type="ORF">A3H75_00180</name>
</gene>
<protein>
    <recommendedName>
        <fullName evidence="5">S-adenosylmethionine:tRNA ribosyltransferase-isomerase</fullName>
        <ecNumber evidence="5">2.4.99.17</ecNumber>
    </recommendedName>
    <alternativeName>
        <fullName evidence="5">Queuosine biosynthesis protein QueA</fullName>
    </alternativeName>
</protein>
<proteinExistence type="inferred from homology"/>
<dbReference type="NCBIfam" id="TIGR00113">
    <property type="entry name" value="queA"/>
    <property type="match status" value="1"/>
</dbReference>
<name>A0A1F7VEX3_9BACT</name>
<accession>A0A1F7VEX3</accession>
<dbReference type="PANTHER" id="PTHR30307">
    <property type="entry name" value="S-ADENOSYLMETHIONINE:TRNA RIBOSYLTRANSFERASE-ISOMERASE"/>
    <property type="match status" value="1"/>
</dbReference>
<keyword evidence="3 5" id="KW-0949">S-adenosyl-L-methionine</keyword>
<dbReference type="Pfam" id="PF02547">
    <property type="entry name" value="Queuosine_synth"/>
    <property type="match status" value="1"/>
</dbReference>
<evidence type="ECO:0000256" key="4">
    <source>
        <dbReference type="ARBA" id="ARBA00022785"/>
    </source>
</evidence>
<dbReference type="PANTHER" id="PTHR30307:SF0">
    <property type="entry name" value="S-ADENOSYLMETHIONINE:TRNA RIBOSYLTRANSFERASE-ISOMERASE"/>
    <property type="match status" value="1"/>
</dbReference>
<comment type="similarity">
    <text evidence="5">Belongs to the QueA family.</text>
</comment>
<evidence type="ECO:0000313" key="7">
    <source>
        <dbReference type="Proteomes" id="UP000176678"/>
    </source>
</evidence>
<dbReference type="InterPro" id="IPR036100">
    <property type="entry name" value="QueA_sf"/>
</dbReference>
<dbReference type="GO" id="GO:0008616">
    <property type="term" value="P:tRNA queuosine(34) biosynthetic process"/>
    <property type="evidence" value="ECO:0007669"/>
    <property type="project" value="UniProtKB-UniRule"/>
</dbReference>
<dbReference type="Proteomes" id="UP000176678">
    <property type="component" value="Unassembled WGS sequence"/>
</dbReference>
<keyword evidence="2 5" id="KW-0808">Transferase</keyword>
<evidence type="ECO:0000256" key="3">
    <source>
        <dbReference type="ARBA" id="ARBA00022691"/>
    </source>
</evidence>
<comment type="subcellular location">
    <subcellularLocation>
        <location evidence="5">Cytoplasm</location>
    </subcellularLocation>
</comment>
<dbReference type="EC" id="2.4.99.17" evidence="5"/>
<sequence>MSKLVRTLARYYYQLPPELIAQEPASLRDSARLLVYNRHAGETFFDTFRNLIKYLPPKSVLVFNQTKVIPARFTVQKETGGKAVLLYIRTEGKNIIAMCDRPIRVGSKLKLGGKEQFIVEAQEKYVTLKPLFPIRNWYGMLERYGKTPLPPYIKHSPLTEAKLKEKYQTVFARERGSVAAPTASLHFTRALLQRIKKAGHEVTFVTLHVNLGTFAPVKEEQLASGKLHEEYFEIPKKTAALINHAKKQGRPIIAVGTTVTRTLESAYVLPLSKGEREGVLAGSGTTDLFIRGGYQFQIIDSMITNFHVPESSLLMLVSALVGRKKLFALYQQAIEKQFRFFSFGDGMLII</sequence>
<dbReference type="HAMAP" id="MF_00113">
    <property type="entry name" value="QueA"/>
    <property type="match status" value="1"/>
</dbReference>
<dbReference type="EMBL" id="MGES01000015">
    <property type="protein sequence ID" value="OGL89102.1"/>
    <property type="molecule type" value="Genomic_DNA"/>
</dbReference>
<dbReference type="UniPathway" id="UPA00392"/>
<dbReference type="InterPro" id="IPR003699">
    <property type="entry name" value="QueA"/>
</dbReference>
<evidence type="ECO:0000256" key="5">
    <source>
        <dbReference type="HAMAP-Rule" id="MF_00113"/>
    </source>
</evidence>
<dbReference type="Gene3D" id="2.40.10.240">
    <property type="entry name" value="QueA-like"/>
    <property type="match status" value="1"/>
</dbReference>
<dbReference type="GO" id="GO:0051075">
    <property type="term" value="F:S-adenosylmethionine:tRNA ribosyltransferase-isomerase activity"/>
    <property type="evidence" value="ECO:0007669"/>
    <property type="project" value="UniProtKB-EC"/>
</dbReference>
<comment type="catalytic activity">
    <reaction evidence="5">
        <text>7-aminomethyl-7-carbaguanosine(34) in tRNA + S-adenosyl-L-methionine = epoxyqueuosine(34) in tRNA + adenine + L-methionine + 2 H(+)</text>
        <dbReference type="Rhea" id="RHEA:32155"/>
        <dbReference type="Rhea" id="RHEA-COMP:10342"/>
        <dbReference type="Rhea" id="RHEA-COMP:18582"/>
        <dbReference type="ChEBI" id="CHEBI:15378"/>
        <dbReference type="ChEBI" id="CHEBI:16708"/>
        <dbReference type="ChEBI" id="CHEBI:57844"/>
        <dbReference type="ChEBI" id="CHEBI:59789"/>
        <dbReference type="ChEBI" id="CHEBI:82833"/>
        <dbReference type="ChEBI" id="CHEBI:194443"/>
        <dbReference type="EC" id="2.4.99.17"/>
    </reaction>
</comment>
<evidence type="ECO:0000313" key="6">
    <source>
        <dbReference type="EMBL" id="OGL89102.1"/>
    </source>
</evidence>
<dbReference type="AlphaFoldDB" id="A0A1F7VEX3"/>
<comment type="caution">
    <text evidence="6">The sequence shown here is derived from an EMBL/GenBank/DDBJ whole genome shotgun (WGS) entry which is preliminary data.</text>
</comment>
<keyword evidence="6" id="KW-0413">Isomerase</keyword>
<comment type="pathway">
    <text evidence="5">tRNA modification; tRNA-queuosine biosynthesis.</text>
</comment>
<dbReference type="STRING" id="1802410.A3H75_00180"/>
<organism evidence="6 7">
    <name type="scientific">Candidatus Uhrbacteria bacterium RIFCSPLOWO2_02_FULL_51_9</name>
    <dbReference type="NCBI Taxonomy" id="1802410"/>
    <lineage>
        <taxon>Bacteria</taxon>
        <taxon>Candidatus Uhriibacteriota</taxon>
    </lineage>
</organism>
<comment type="subunit">
    <text evidence="5">Monomer.</text>
</comment>
<evidence type="ECO:0000256" key="2">
    <source>
        <dbReference type="ARBA" id="ARBA00022679"/>
    </source>
</evidence>
<dbReference type="InterPro" id="IPR042119">
    <property type="entry name" value="QueA_dom2"/>
</dbReference>
<dbReference type="GO" id="GO:0005737">
    <property type="term" value="C:cytoplasm"/>
    <property type="evidence" value="ECO:0007669"/>
    <property type="project" value="UniProtKB-SubCell"/>
</dbReference>
<reference evidence="6 7" key="1">
    <citation type="journal article" date="2016" name="Nat. Commun.">
        <title>Thousands of microbial genomes shed light on interconnected biogeochemical processes in an aquifer system.</title>
        <authorList>
            <person name="Anantharaman K."/>
            <person name="Brown C.T."/>
            <person name="Hug L.A."/>
            <person name="Sharon I."/>
            <person name="Castelle C.J."/>
            <person name="Probst A.J."/>
            <person name="Thomas B.C."/>
            <person name="Singh A."/>
            <person name="Wilkins M.J."/>
            <person name="Karaoz U."/>
            <person name="Brodie E.L."/>
            <person name="Williams K.H."/>
            <person name="Hubbard S.S."/>
            <person name="Banfield J.F."/>
        </authorList>
    </citation>
    <scope>NUCLEOTIDE SEQUENCE [LARGE SCALE GENOMIC DNA]</scope>
</reference>
<keyword evidence="1 5" id="KW-0963">Cytoplasm</keyword>
<evidence type="ECO:0000256" key="1">
    <source>
        <dbReference type="ARBA" id="ARBA00022490"/>
    </source>
</evidence>
<keyword evidence="4 5" id="KW-0671">Queuosine biosynthesis</keyword>
<dbReference type="InterPro" id="IPR042118">
    <property type="entry name" value="QueA_dom1"/>
</dbReference>